<dbReference type="Gene3D" id="2.60.40.150">
    <property type="entry name" value="C2 domain"/>
    <property type="match status" value="1"/>
</dbReference>
<name>A0ABQ8F6I6_9FUNG</name>
<feature type="domain" description="C2" evidence="2">
    <location>
        <begin position="1"/>
        <end position="73"/>
    </location>
</feature>
<reference evidence="3 4" key="1">
    <citation type="submission" date="2021-02" db="EMBL/GenBank/DDBJ databases">
        <title>Variation within the Batrachochytrium salamandrivorans European outbreak.</title>
        <authorList>
            <person name="Kelly M."/>
            <person name="Pasmans F."/>
            <person name="Shea T.P."/>
            <person name="Munoz J.F."/>
            <person name="Carranza S."/>
            <person name="Cuomo C.A."/>
            <person name="Martel A."/>
        </authorList>
    </citation>
    <scope>NUCLEOTIDE SEQUENCE [LARGE SCALE GENOMIC DNA]</scope>
    <source>
        <strain evidence="3 4">AMFP18/2</strain>
    </source>
</reference>
<dbReference type="InterPro" id="IPR052981">
    <property type="entry name" value="Ingression_C2_domain"/>
</dbReference>
<evidence type="ECO:0000259" key="2">
    <source>
        <dbReference type="PROSITE" id="PS50004"/>
    </source>
</evidence>
<evidence type="ECO:0000256" key="1">
    <source>
        <dbReference type="SAM" id="MobiDB-lite"/>
    </source>
</evidence>
<dbReference type="Proteomes" id="UP001648503">
    <property type="component" value="Unassembled WGS sequence"/>
</dbReference>
<feature type="region of interest" description="Disordered" evidence="1">
    <location>
        <begin position="1"/>
        <end position="23"/>
    </location>
</feature>
<dbReference type="PANTHER" id="PTHR47052:SF3">
    <property type="entry name" value="INGRESSION PROTEIN 1"/>
    <property type="match status" value="1"/>
</dbReference>
<dbReference type="InterPro" id="IPR035892">
    <property type="entry name" value="C2_domain_sf"/>
</dbReference>
<evidence type="ECO:0000313" key="3">
    <source>
        <dbReference type="EMBL" id="KAH6592542.1"/>
    </source>
</evidence>
<accession>A0ABQ8F6I6</accession>
<keyword evidence="4" id="KW-1185">Reference proteome</keyword>
<sequence length="242" mass="27405">MHFRIDQQAYRTRTHHQNNDPSFNETFRFNIINNQTMLFMELHDDEIGPDSHLGIGTLDLNSTFQSGTFDGWVPFTRQNNGSPSGDVRLVLQFYPMAAHGLQSMPTMPTPQYTYGPQSQGGYPSQPQYNPQYVPGMQPQMPQNMLQQPAPNYGYPSQTPPPMVYPSQTQPQMGYPGQMPPQMGYPGQMQPQTAYPGVAGQYNGQPPRWLCFELRGGVLNGEADLYQRWLDRDCGAWIYGDEA</sequence>
<dbReference type="SUPFAM" id="SSF49562">
    <property type="entry name" value="C2 domain (Calcium/lipid-binding domain, CaLB)"/>
    <property type="match status" value="1"/>
</dbReference>
<dbReference type="PROSITE" id="PS50004">
    <property type="entry name" value="C2"/>
    <property type="match status" value="1"/>
</dbReference>
<protein>
    <recommendedName>
        <fullName evidence="2">C2 domain-containing protein</fullName>
    </recommendedName>
</protein>
<dbReference type="PANTHER" id="PTHR47052">
    <property type="entry name" value="CONSERVED SERINE PROLINE-RICH PROTEIN (AFU_ORTHOLOGUE AFUA_2G01790)"/>
    <property type="match status" value="1"/>
</dbReference>
<dbReference type="EMBL" id="JAFCIX010000378">
    <property type="protein sequence ID" value="KAH6592542.1"/>
    <property type="molecule type" value="Genomic_DNA"/>
</dbReference>
<gene>
    <name evidence="3" type="ORF">BASA50_007991</name>
</gene>
<comment type="caution">
    <text evidence="3">The sequence shown here is derived from an EMBL/GenBank/DDBJ whole genome shotgun (WGS) entry which is preliminary data.</text>
</comment>
<organism evidence="3 4">
    <name type="scientific">Batrachochytrium salamandrivorans</name>
    <dbReference type="NCBI Taxonomy" id="1357716"/>
    <lineage>
        <taxon>Eukaryota</taxon>
        <taxon>Fungi</taxon>
        <taxon>Fungi incertae sedis</taxon>
        <taxon>Chytridiomycota</taxon>
        <taxon>Chytridiomycota incertae sedis</taxon>
        <taxon>Chytridiomycetes</taxon>
        <taxon>Rhizophydiales</taxon>
        <taxon>Rhizophydiales incertae sedis</taxon>
        <taxon>Batrachochytrium</taxon>
    </lineage>
</organism>
<evidence type="ECO:0000313" key="4">
    <source>
        <dbReference type="Proteomes" id="UP001648503"/>
    </source>
</evidence>
<proteinExistence type="predicted"/>
<dbReference type="Pfam" id="PF00168">
    <property type="entry name" value="C2"/>
    <property type="match status" value="1"/>
</dbReference>
<dbReference type="InterPro" id="IPR000008">
    <property type="entry name" value="C2_dom"/>
</dbReference>